<keyword evidence="1" id="KW-1133">Transmembrane helix</keyword>
<accession>A0A6L9SG93</accession>
<protein>
    <submittedName>
        <fullName evidence="2">Uncharacterized protein</fullName>
    </submittedName>
</protein>
<evidence type="ECO:0000313" key="3">
    <source>
        <dbReference type="Proteomes" id="UP000475214"/>
    </source>
</evidence>
<keyword evidence="3" id="KW-1185">Reference proteome</keyword>
<organism evidence="2 3">
    <name type="scientific">Phytoactinopolyspora halotolerans</name>
    <dbReference type="NCBI Taxonomy" id="1981512"/>
    <lineage>
        <taxon>Bacteria</taxon>
        <taxon>Bacillati</taxon>
        <taxon>Actinomycetota</taxon>
        <taxon>Actinomycetes</taxon>
        <taxon>Jiangellales</taxon>
        <taxon>Jiangellaceae</taxon>
        <taxon>Phytoactinopolyspora</taxon>
    </lineage>
</organism>
<proteinExistence type="predicted"/>
<dbReference type="AlphaFoldDB" id="A0A6L9SG93"/>
<dbReference type="Proteomes" id="UP000475214">
    <property type="component" value="Unassembled WGS sequence"/>
</dbReference>
<feature type="transmembrane region" description="Helical" evidence="1">
    <location>
        <begin position="120"/>
        <end position="139"/>
    </location>
</feature>
<evidence type="ECO:0000256" key="1">
    <source>
        <dbReference type="SAM" id="Phobius"/>
    </source>
</evidence>
<name>A0A6L9SG93_9ACTN</name>
<dbReference type="RefSeq" id="WP_163744852.1">
    <property type="nucleotide sequence ID" value="NZ_JAAGOA010000033.1"/>
</dbReference>
<reference evidence="2 3" key="1">
    <citation type="submission" date="2020-02" db="EMBL/GenBank/DDBJ databases">
        <authorList>
            <person name="Li X.-J."/>
            <person name="Han X.-M."/>
        </authorList>
    </citation>
    <scope>NUCLEOTIDE SEQUENCE [LARGE SCALE GENOMIC DNA]</scope>
    <source>
        <strain evidence="2 3">CCTCC AB 2017055</strain>
    </source>
</reference>
<sequence>MSRELTLALILLVPLVALITVLSTGVALVRRLWRVVRSGHRRGRPAPASFGLVGAASLGSATLVFCYAHAAYIPWFDIDDYCALGNRYEVTDAPFRLSATCTGGGRVVEFVPGWVNPTTVTLTLFSVVSVIGMITAWVVRAIANRDKATTAA</sequence>
<keyword evidence="1" id="KW-0472">Membrane</keyword>
<feature type="transmembrane region" description="Helical" evidence="1">
    <location>
        <begin position="50"/>
        <end position="70"/>
    </location>
</feature>
<gene>
    <name evidence="2" type="ORF">G1H10_29810</name>
</gene>
<keyword evidence="1" id="KW-0812">Transmembrane</keyword>
<evidence type="ECO:0000313" key="2">
    <source>
        <dbReference type="EMBL" id="NEE04375.1"/>
    </source>
</evidence>
<dbReference type="EMBL" id="JAAGOA010000033">
    <property type="protein sequence ID" value="NEE04375.1"/>
    <property type="molecule type" value="Genomic_DNA"/>
</dbReference>
<feature type="transmembrane region" description="Helical" evidence="1">
    <location>
        <begin position="6"/>
        <end position="29"/>
    </location>
</feature>
<comment type="caution">
    <text evidence="2">The sequence shown here is derived from an EMBL/GenBank/DDBJ whole genome shotgun (WGS) entry which is preliminary data.</text>
</comment>